<name>A0ABS1ERS7_9CLOT</name>
<reference evidence="3" key="1">
    <citation type="submission" date="2021-01" db="EMBL/GenBank/DDBJ databases">
        <title>Genome public.</title>
        <authorList>
            <person name="Liu C."/>
            <person name="Sun Q."/>
        </authorList>
    </citation>
    <scope>NUCLEOTIDE SEQUENCE [LARGE SCALE GENOMIC DNA]</scope>
    <source>
        <strain evidence="3">YIM B02505</strain>
    </source>
</reference>
<evidence type="ECO:0000313" key="2">
    <source>
        <dbReference type="EMBL" id="MBK1812042.1"/>
    </source>
</evidence>
<dbReference type="EMBL" id="JAENHN010000043">
    <property type="protein sequence ID" value="MBK1812042.1"/>
    <property type="molecule type" value="Genomic_DNA"/>
</dbReference>
<evidence type="ECO:0000313" key="3">
    <source>
        <dbReference type="Proteomes" id="UP000596739"/>
    </source>
</evidence>
<keyword evidence="1" id="KW-0472">Membrane</keyword>
<dbReference type="Proteomes" id="UP000596739">
    <property type="component" value="Unassembled WGS sequence"/>
</dbReference>
<sequence>MLYMIYAFFMFTTLNLLEFYAYILGELNITLMGVGIRMASSSILPAKSLSKSVCFILPLHISSVIGLTMIKQVLVTYFKKIQ</sequence>
<keyword evidence="3" id="KW-1185">Reference proteome</keyword>
<evidence type="ECO:0000256" key="1">
    <source>
        <dbReference type="SAM" id="Phobius"/>
    </source>
</evidence>
<keyword evidence="1" id="KW-0812">Transmembrane</keyword>
<keyword evidence="1" id="KW-1133">Transmembrane helix</keyword>
<proteinExistence type="predicted"/>
<comment type="caution">
    <text evidence="2">The sequence shown here is derived from an EMBL/GenBank/DDBJ whole genome shotgun (WGS) entry which is preliminary data.</text>
</comment>
<feature type="transmembrane region" description="Helical" evidence="1">
    <location>
        <begin position="52"/>
        <end position="70"/>
    </location>
</feature>
<gene>
    <name evidence="2" type="ORF">JHL18_15575</name>
</gene>
<accession>A0ABS1ERS7</accession>
<protein>
    <submittedName>
        <fullName evidence="2">Uncharacterized protein</fullName>
    </submittedName>
</protein>
<organism evidence="2 3">
    <name type="scientific">Clostridium yunnanense</name>
    <dbReference type="NCBI Taxonomy" id="2800325"/>
    <lineage>
        <taxon>Bacteria</taxon>
        <taxon>Bacillati</taxon>
        <taxon>Bacillota</taxon>
        <taxon>Clostridia</taxon>
        <taxon>Eubacteriales</taxon>
        <taxon>Clostridiaceae</taxon>
        <taxon>Clostridium</taxon>
    </lineage>
</organism>